<dbReference type="EMBL" id="CP034235">
    <property type="protein sequence ID" value="QGQ94195.1"/>
    <property type="molecule type" value="Genomic_DNA"/>
</dbReference>
<dbReference type="PROSITE" id="PS51272">
    <property type="entry name" value="SLH"/>
    <property type="match status" value="2"/>
</dbReference>
<feature type="domain" description="SLH" evidence="3">
    <location>
        <begin position="535"/>
        <end position="598"/>
    </location>
</feature>
<dbReference type="PANTHER" id="PTHR46652:SF3">
    <property type="entry name" value="LEUCINE-RICH REPEAT-CONTAINING PROTEIN 9"/>
    <property type="match status" value="1"/>
</dbReference>
<keyword evidence="5" id="KW-1185">Reference proteome</keyword>
<dbReference type="InterPro" id="IPR032675">
    <property type="entry name" value="LRR_dom_sf"/>
</dbReference>
<dbReference type="AlphaFoldDB" id="A0A6B8RF55"/>
<accession>A0A6B8RF55</accession>
<dbReference type="InterPro" id="IPR001611">
    <property type="entry name" value="Leu-rich_rpt"/>
</dbReference>
<dbReference type="InterPro" id="IPR025875">
    <property type="entry name" value="Leu-rich_rpt_4"/>
</dbReference>
<keyword evidence="2" id="KW-0677">Repeat</keyword>
<proteinExistence type="predicted"/>
<protein>
    <recommendedName>
        <fullName evidence="3">SLH domain-containing protein</fullName>
    </recommendedName>
</protein>
<dbReference type="KEGG" id="ppsc:EHS13_04365"/>
<dbReference type="Gene3D" id="3.80.10.10">
    <property type="entry name" value="Ribonuclease Inhibitor"/>
    <property type="match status" value="1"/>
</dbReference>
<evidence type="ECO:0000259" key="3">
    <source>
        <dbReference type="PROSITE" id="PS51272"/>
    </source>
</evidence>
<gene>
    <name evidence="4" type="ORF">EHS13_04365</name>
</gene>
<keyword evidence="1" id="KW-0433">Leucine-rich repeat</keyword>
<dbReference type="InterPro" id="IPR003591">
    <property type="entry name" value="Leu-rich_rpt_typical-subtyp"/>
</dbReference>
<dbReference type="SUPFAM" id="SSF52058">
    <property type="entry name" value="L domain-like"/>
    <property type="match status" value="1"/>
</dbReference>
<name>A0A6B8RF55_9BACL</name>
<evidence type="ECO:0000313" key="5">
    <source>
        <dbReference type="Proteomes" id="UP000426246"/>
    </source>
</evidence>
<dbReference type="Pfam" id="PF00395">
    <property type="entry name" value="SLH"/>
    <property type="match status" value="2"/>
</dbReference>
<organism evidence="4 5">
    <name type="scientific">Paenibacillus psychroresistens</name>
    <dbReference type="NCBI Taxonomy" id="1778678"/>
    <lineage>
        <taxon>Bacteria</taxon>
        <taxon>Bacillati</taxon>
        <taxon>Bacillota</taxon>
        <taxon>Bacilli</taxon>
        <taxon>Bacillales</taxon>
        <taxon>Paenibacillaceae</taxon>
        <taxon>Paenibacillus</taxon>
    </lineage>
</organism>
<dbReference type="RefSeq" id="WP_155699193.1">
    <property type="nucleotide sequence ID" value="NZ_CP034235.1"/>
</dbReference>
<dbReference type="SMART" id="SM00369">
    <property type="entry name" value="LRR_TYP"/>
    <property type="match status" value="5"/>
</dbReference>
<dbReference type="Proteomes" id="UP000426246">
    <property type="component" value="Chromosome"/>
</dbReference>
<evidence type="ECO:0000256" key="1">
    <source>
        <dbReference type="ARBA" id="ARBA00022614"/>
    </source>
</evidence>
<dbReference type="InterPro" id="IPR050836">
    <property type="entry name" value="SDS22/Internalin_LRR"/>
</dbReference>
<sequence length="821" mass="89564">MSSLAALSMGHNQISDLSPIAHLNNIVTIIADENNIQDISALASIPYLRSVDLSNNQISDLSPLSHATSLDFLYFSSNQIKSIEVLAPMTNLRGIYFADNQISDITPLANLKMLEDISFEINQITDISVLSQLSLLKTVSLNGNRIVDLNPMANLTKMVSLLLAGNQINDIAPLANLNAITTLWLMDNKINDISPLKGMSLLKNLALSNNQITDISVLSEFPELRSLSIIKNPISDVSIIKSLAKLKELSIDDSYKDSLQALVGGVIEGGRYSTDVTIVFEKGQATLNGKSITSGTVISEEGAYELGLSEVTGIGKTVHFLIDKTPPIITGAIQGGVYKDEVVIIHNEGEALLNGKPVGNDFWIDQINGSKNYRIRVSAFGDYNLVVTDIAGNQTTINFKIEAPENLIEGVKENGVYNSEKVITFVDAIRAKLNGKTYASGTKISAYGDYTLVVTGKNGLATTIHFKIQPDTVIDTPTADIPMKDVSKWAEEDIRYAQSIGLSSPVVDLSFTSLITREKFSEITVKLYEGLTGLKTEAYSDNPFTDTNNVEIVKAYHLGIVNGTSANQFSPNALITREQLAGMLKRVLDQAKVSIPYGSKKIFQDQKQFSAYAVEAIDYLSSIEIVKGLTENTFEPKQNASIEQAVVMAKRIHDLAKVDKNTVSMEAPSSDNGFFGSGSMFTMYVKEVVQYLGVEGTTNLYALKNEGEFTLPAYSAIYLIAPDSVPPVNSLYGNLVVANSSDQPMIIKANSIDLSLKNMYSDNWGSLTNPDGTTAVMRSSGPYMRIVTYDKTFSSEKSLFDNYGENKVLDLGSWFTVRHSN</sequence>
<evidence type="ECO:0000256" key="2">
    <source>
        <dbReference type="ARBA" id="ARBA00022737"/>
    </source>
</evidence>
<feature type="domain" description="SLH" evidence="3">
    <location>
        <begin position="600"/>
        <end position="663"/>
    </location>
</feature>
<dbReference type="PROSITE" id="PS51450">
    <property type="entry name" value="LRR"/>
    <property type="match status" value="7"/>
</dbReference>
<dbReference type="PANTHER" id="PTHR46652">
    <property type="entry name" value="LEUCINE-RICH REPEAT AND IQ DOMAIN-CONTAINING PROTEIN 1-RELATED"/>
    <property type="match status" value="1"/>
</dbReference>
<dbReference type="Pfam" id="PF12799">
    <property type="entry name" value="LRR_4"/>
    <property type="match status" value="4"/>
</dbReference>
<dbReference type="InterPro" id="IPR001119">
    <property type="entry name" value="SLH_dom"/>
</dbReference>
<reference evidence="5" key="1">
    <citation type="submission" date="2018-11" db="EMBL/GenBank/DDBJ databases">
        <title>Complete genome sequence of Paenibacillus sp. ML311-T8.</title>
        <authorList>
            <person name="Nam Y.-D."/>
            <person name="Kang J."/>
            <person name="Chung W.-H."/>
            <person name="Park Y.S."/>
        </authorList>
    </citation>
    <scope>NUCLEOTIDE SEQUENCE [LARGE SCALE GENOMIC DNA]</scope>
    <source>
        <strain evidence="5">ML311-T8</strain>
    </source>
</reference>
<evidence type="ECO:0000313" key="4">
    <source>
        <dbReference type="EMBL" id="QGQ94195.1"/>
    </source>
</evidence>
<dbReference type="SMART" id="SM00365">
    <property type="entry name" value="LRR_SD22"/>
    <property type="match status" value="8"/>
</dbReference>